<dbReference type="InterPro" id="IPR025827">
    <property type="entry name" value="Zn_ribbon_recom_dom"/>
</dbReference>
<dbReference type="SMART" id="SM00857">
    <property type="entry name" value="Resolvase"/>
    <property type="match status" value="1"/>
</dbReference>
<evidence type="ECO:0000259" key="2">
    <source>
        <dbReference type="PROSITE" id="PS51737"/>
    </source>
</evidence>
<accession>A0A1T4X3S2</accession>
<dbReference type="InterPro" id="IPR038109">
    <property type="entry name" value="DNA_bind_recomb_sf"/>
</dbReference>
<dbReference type="Pfam" id="PF07508">
    <property type="entry name" value="Recombinase"/>
    <property type="match status" value="1"/>
</dbReference>
<dbReference type="Pfam" id="PF13408">
    <property type="entry name" value="Zn_ribbon_recom"/>
    <property type="match status" value="1"/>
</dbReference>
<dbReference type="InterPro" id="IPR011109">
    <property type="entry name" value="DNA_bind_recombinase_dom"/>
</dbReference>
<name>A0A1T4X3S2_9FIRM</name>
<dbReference type="OrthoDB" id="9784557at2"/>
<dbReference type="GO" id="GO:0003677">
    <property type="term" value="F:DNA binding"/>
    <property type="evidence" value="ECO:0007669"/>
    <property type="project" value="InterPro"/>
</dbReference>
<dbReference type="PANTHER" id="PTHR30461">
    <property type="entry name" value="DNA-INVERTASE FROM LAMBDOID PROPHAGE"/>
    <property type="match status" value="1"/>
</dbReference>
<dbReference type="InterPro" id="IPR006119">
    <property type="entry name" value="Resolv_N"/>
</dbReference>
<dbReference type="PROSITE" id="PS51736">
    <property type="entry name" value="RECOMBINASES_3"/>
    <property type="match status" value="1"/>
</dbReference>
<proteinExistence type="predicted"/>
<sequence length="409" mass="45820">MPPRKGWAAVYCRLSKEDEEKTARESESIRNQRALLLAWAADHGYRIYRVYADEDYSGIDRARPGFNAMLADARAGKFEVILAKTQSRFTRDMELVEKYLHGLFPEWGVRFIAVLDHVDTCDPAGKKARQINGLINEWYLEDLSGNVRAVLDHKRRSGSYIASFALYGYRKNPQDHSRLLPDEPAAQVVRQIFALYLQGNGVGRIAQTLNAQSVPPPSAYRAVSAGQPRPTPAPLWCKATVRRILSTQTYAGDLEQGRVRKLNYKSRRVIRLPREDWIIVPGTHVPLISRADFAAVQARLAAHGGQTAAARHPLAGFVRCGVCGGKMELTGAAARRYFRCRTARRSKTACPGQPYWPLCDAEALVEKQLSRYAAAPGQLTQDQAAALLQSITVYPPQDGTRRIELRWSF</sequence>
<gene>
    <name evidence="3" type="ORF">SAMN02745178_01340</name>
</gene>
<feature type="domain" description="Recombinase" evidence="2">
    <location>
        <begin position="166"/>
        <end position="306"/>
    </location>
</feature>
<evidence type="ECO:0000313" key="4">
    <source>
        <dbReference type="Proteomes" id="UP000190286"/>
    </source>
</evidence>
<dbReference type="PANTHER" id="PTHR30461:SF23">
    <property type="entry name" value="DNA RECOMBINASE-RELATED"/>
    <property type="match status" value="1"/>
</dbReference>
<dbReference type="Proteomes" id="UP000190286">
    <property type="component" value="Unassembled WGS sequence"/>
</dbReference>
<dbReference type="InterPro" id="IPR036162">
    <property type="entry name" value="Resolvase-like_N_sf"/>
</dbReference>
<dbReference type="EMBL" id="FUYF01000005">
    <property type="protein sequence ID" value="SKA83521.1"/>
    <property type="molecule type" value="Genomic_DNA"/>
</dbReference>
<reference evidence="3 4" key="1">
    <citation type="submission" date="2017-02" db="EMBL/GenBank/DDBJ databases">
        <authorList>
            <person name="Peterson S.W."/>
        </authorList>
    </citation>
    <scope>NUCLEOTIDE SEQUENCE [LARGE SCALE GENOMIC DNA]</scope>
    <source>
        <strain evidence="3 4">ATCC 27749</strain>
    </source>
</reference>
<dbReference type="GeneID" id="93337815"/>
<dbReference type="Pfam" id="PF00239">
    <property type="entry name" value="Resolvase"/>
    <property type="match status" value="1"/>
</dbReference>
<dbReference type="PROSITE" id="PS51737">
    <property type="entry name" value="RECOMBINASE_DNA_BIND"/>
    <property type="match status" value="1"/>
</dbReference>
<dbReference type="RefSeq" id="WP_078784300.1">
    <property type="nucleotide sequence ID" value="NZ_FUYF01000005.1"/>
</dbReference>
<dbReference type="Gene3D" id="3.90.1750.20">
    <property type="entry name" value="Putative Large Serine Recombinase, Chain B, Domain 2"/>
    <property type="match status" value="1"/>
</dbReference>
<dbReference type="AlphaFoldDB" id="A0A1T4X3S2"/>
<evidence type="ECO:0000259" key="1">
    <source>
        <dbReference type="PROSITE" id="PS51736"/>
    </source>
</evidence>
<feature type="domain" description="Resolvase/invertase-type recombinase catalytic" evidence="1">
    <location>
        <begin position="7"/>
        <end position="158"/>
    </location>
</feature>
<dbReference type="STRING" id="745368.SAMN02745178_01340"/>
<dbReference type="InterPro" id="IPR050639">
    <property type="entry name" value="SSR_resolvase"/>
</dbReference>
<protein>
    <submittedName>
        <fullName evidence="3">Site-specific DNA recombinase</fullName>
    </submittedName>
</protein>
<dbReference type="GO" id="GO:0000150">
    <property type="term" value="F:DNA strand exchange activity"/>
    <property type="evidence" value="ECO:0007669"/>
    <property type="project" value="InterPro"/>
</dbReference>
<organism evidence="3 4">
    <name type="scientific">Gemmiger formicilis</name>
    <dbReference type="NCBI Taxonomy" id="745368"/>
    <lineage>
        <taxon>Bacteria</taxon>
        <taxon>Bacillati</taxon>
        <taxon>Bacillota</taxon>
        <taxon>Clostridia</taxon>
        <taxon>Eubacteriales</taxon>
        <taxon>Gemmiger</taxon>
    </lineage>
</organism>
<keyword evidence="4" id="KW-1185">Reference proteome</keyword>
<dbReference type="Gene3D" id="3.40.50.1390">
    <property type="entry name" value="Resolvase, N-terminal catalytic domain"/>
    <property type="match status" value="1"/>
</dbReference>
<dbReference type="SUPFAM" id="SSF53041">
    <property type="entry name" value="Resolvase-like"/>
    <property type="match status" value="1"/>
</dbReference>
<evidence type="ECO:0000313" key="3">
    <source>
        <dbReference type="EMBL" id="SKA83521.1"/>
    </source>
</evidence>